<sequence>MPSSQFSSPQRRVNILDSRGAELSGLVTDVRLPGGTDGWEIARHARKLRTDLPVVYTTGDSAIDWPVQGVPHSVVVQKPYAGAQLLTAISTLMTAADTNRTS</sequence>
<evidence type="ECO:0008006" key="3">
    <source>
        <dbReference type="Google" id="ProtNLM"/>
    </source>
</evidence>
<evidence type="ECO:0000313" key="2">
    <source>
        <dbReference type="Proteomes" id="UP001165342"/>
    </source>
</evidence>
<proteinExistence type="predicted"/>
<organism evidence="1 2">
    <name type="scientific">Sphingomonas hankyongi</name>
    <dbReference type="NCBI Taxonomy" id="2908209"/>
    <lineage>
        <taxon>Bacteria</taxon>
        <taxon>Pseudomonadati</taxon>
        <taxon>Pseudomonadota</taxon>
        <taxon>Alphaproteobacteria</taxon>
        <taxon>Sphingomonadales</taxon>
        <taxon>Sphingomonadaceae</taxon>
        <taxon>Sphingomonas</taxon>
    </lineage>
</organism>
<protein>
    <recommendedName>
        <fullName evidence="3">Response regulator</fullName>
    </recommendedName>
</protein>
<evidence type="ECO:0000313" key="1">
    <source>
        <dbReference type="EMBL" id="MCL6729797.1"/>
    </source>
</evidence>
<name>A0ABT0S1R9_9SPHN</name>
<gene>
    <name evidence="1" type="ORF">LZ538_06970</name>
</gene>
<dbReference type="Gene3D" id="3.40.50.2300">
    <property type="match status" value="1"/>
</dbReference>
<dbReference type="SUPFAM" id="SSF52172">
    <property type="entry name" value="CheY-like"/>
    <property type="match status" value="1"/>
</dbReference>
<accession>A0ABT0S1R9</accession>
<dbReference type="EMBL" id="JAMGBE010000002">
    <property type="protein sequence ID" value="MCL6729797.1"/>
    <property type="molecule type" value="Genomic_DNA"/>
</dbReference>
<dbReference type="InterPro" id="IPR011006">
    <property type="entry name" value="CheY-like_superfamily"/>
</dbReference>
<dbReference type="Proteomes" id="UP001165342">
    <property type="component" value="Unassembled WGS sequence"/>
</dbReference>
<keyword evidence="2" id="KW-1185">Reference proteome</keyword>
<dbReference type="RefSeq" id="WP_249831269.1">
    <property type="nucleotide sequence ID" value="NZ_JAMGBE010000002.1"/>
</dbReference>
<reference evidence="1" key="1">
    <citation type="submission" date="2022-05" db="EMBL/GenBank/DDBJ databases">
        <authorList>
            <person name="Jo J.-H."/>
            <person name="Im W.-T."/>
        </authorList>
    </citation>
    <scope>NUCLEOTIDE SEQUENCE</scope>
    <source>
        <strain evidence="1">SE220</strain>
    </source>
</reference>
<comment type="caution">
    <text evidence="1">The sequence shown here is derived from an EMBL/GenBank/DDBJ whole genome shotgun (WGS) entry which is preliminary data.</text>
</comment>